<dbReference type="SUPFAM" id="SSF52283">
    <property type="entry name" value="Formate/glycerate dehydrogenase catalytic domain-like"/>
    <property type="match status" value="1"/>
</dbReference>
<evidence type="ECO:0000259" key="5">
    <source>
        <dbReference type="Pfam" id="PF02826"/>
    </source>
</evidence>
<dbReference type="SUPFAM" id="SSF51735">
    <property type="entry name" value="NAD(P)-binding Rossmann-fold domains"/>
    <property type="match status" value="1"/>
</dbReference>
<keyword evidence="7" id="KW-1185">Reference proteome</keyword>
<dbReference type="InterPro" id="IPR006139">
    <property type="entry name" value="D-isomer_2_OHA_DH_cat_dom"/>
</dbReference>
<dbReference type="OrthoDB" id="298012at2759"/>
<dbReference type="PROSITE" id="PS00671">
    <property type="entry name" value="D_2_HYDROXYACID_DH_3"/>
    <property type="match status" value="1"/>
</dbReference>
<reference evidence="6 7" key="1">
    <citation type="journal article" date="2014" name="Curr. Biol.">
        <title>The genome of the clonal raider ant Cerapachys biroi.</title>
        <authorList>
            <person name="Oxley P.R."/>
            <person name="Ji L."/>
            <person name="Fetter-Pruneda I."/>
            <person name="McKenzie S.K."/>
            <person name="Li C."/>
            <person name="Hu H."/>
            <person name="Zhang G."/>
            <person name="Kronauer D.J."/>
        </authorList>
    </citation>
    <scope>NUCLEOTIDE SEQUENCE [LARGE SCALE GENOMIC DNA]</scope>
</reference>
<dbReference type="PANTHER" id="PTHR10996">
    <property type="entry name" value="2-HYDROXYACID DEHYDROGENASE-RELATED"/>
    <property type="match status" value="1"/>
</dbReference>
<sequence length="327" mass="35859">MSGPKVLVTRPDIPVAGLHLLRERYQITLWDKQEPIPRSELLSRIRGADALFCVLTDKIDDEILEAAGPQLKVVASMSVGVDHLDLNALRKRGVKVGYTPEVLTEATAELIVGLLLTTSRNLLQANRAIYKGEWKSWSPVWMCGTGLSEKTVGIVGLGRIGVRVAEILKSFNVAKILYTSRTVKSEASELLNGERVEFHELLENSDFVVATVALTPETRHMFNARAFERMKRTAIFVNGSRGDVVDQDALISALKNGTIAAAGLDVMTPEPIPLDSQLLQLDNCVVLPHIGSATKETRDEMARITARNIMAVLDGTPEKMPAQINLT</sequence>
<evidence type="ECO:0000256" key="1">
    <source>
        <dbReference type="ARBA" id="ARBA00023002"/>
    </source>
</evidence>
<dbReference type="OMA" id="PHIAWAY"/>
<dbReference type="InterPro" id="IPR050223">
    <property type="entry name" value="D-isomer_2-hydroxyacid_DH"/>
</dbReference>
<dbReference type="InterPro" id="IPR036291">
    <property type="entry name" value="NAD(P)-bd_dom_sf"/>
</dbReference>
<dbReference type="AlphaFoldDB" id="A0A026WAC4"/>
<comment type="similarity">
    <text evidence="3">Belongs to the D-isomer specific 2-hydroxyacid dehydrogenase family.</text>
</comment>
<dbReference type="Pfam" id="PF00389">
    <property type="entry name" value="2-Hacid_dh"/>
    <property type="match status" value="1"/>
</dbReference>
<evidence type="ECO:0000256" key="3">
    <source>
        <dbReference type="RuleBase" id="RU003719"/>
    </source>
</evidence>
<dbReference type="PROSITE" id="PS00065">
    <property type="entry name" value="D_2_HYDROXYACID_DH_1"/>
    <property type="match status" value="1"/>
</dbReference>
<dbReference type="GO" id="GO:0030267">
    <property type="term" value="F:glyoxylate reductase (NADPH) activity"/>
    <property type="evidence" value="ECO:0007669"/>
    <property type="project" value="TreeGrafter"/>
</dbReference>
<dbReference type="FunFam" id="3.40.50.720:FF:000026">
    <property type="entry name" value="Glyoxylate/hydroxypyruvate reductase B"/>
    <property type="match status" value="1"/>
</dbReference>
<gene>
    <name evidence="6" type="ORF">X777_07220</name>
</gene>
<dbReference type="InterPro" id="IPR006140">
    <property type="entry name" value="D-isomer_DH_NAD-bd"/>
</dbReference>
<dbReference type="InterPro" id="IPR029752">
    <property type="entry name" value="D-isomer_DH_CS1"/>
</dbReference>
<dbReference type="PANTHER" id="PTHR10996:SF277">
    <property type="entry name" value="GLYOXYLATE REDUCTASE_HYDROXYPYRUVATE REDUCTASE"/>
    <property type="match status" value="1"/>
</dbReference>
<dbReference type="GO" id="GO:0005829">
    <property type="term" value="C:cytosol"/>
    <property type="evidence" value="ECO:0007669"/>
    <property type="project" value="TreeGrafter"/>
</dbReference>
<proteinExistence type="inferred from homology"/>
<dbReference type="Proteomes" id="UP000053097">
    <property type="component" value="Unassembled WGS sequence"/>
</dbReference>
<keyword evidence="1 3" id="KW-0560">Oxidoreductase</keyword>
<dbReference type="STRING" id="2015173.A0A026WAC4"/>
<feature type="domain" description="D-isomer specific 2-hydroxyacid dehydrogenase NAD-binding" evidence="5">
    <location>
        <begin position="112"/>
        <end position="291"/>
    </location>
</feature>
<name>A0A026WAC4_OOCBI</name>
<dbReference type="CDD" id="cd05301">
    <property type="entry name" value="GDH"/>
    <property type="match status" value="1"/>
</dbReference>
<feature type="domain" description="D-isomer specific 2-hydroxyacid dehydrogenase catalytic" evidence="4">
    <location>
        <begin position="13"/>
        <end position="318"/>
    </location>
</feature>
<evidence type="ECO:0000313" key="6">
    <source>
        <dbReference type="EMBL" id="EZA53042.1"/>
    </source>
</evidence>
<dbReference type="Gene3D" id="3.40.50.720">
    <property type="entry name" value="NAD(P)-binding Rossmann-like Domain"/>
    <property type="match status" value="2"/>
</dbReference>
<accession>A0A026WAC4</accession>
<dbReference type="EMBL" id="KK107295">
    <property type="protein sequence ID" value="EZA53042.1"/>
    <property type="molecule type" value="Genomic_DNA"/>
</dbReference>
<protein>
    <recommendedName>
        <fullName evidence="2">Glyoxylate reductase/hydroxypyruvate reductase</fullName>
    </recommendedName>
</protein>
<evidence type="ECO:0000313" key="7">
    <source>
        <dbReference type="Proteomes" id="UP000053097"/>
    </source>
</evidence>
<organism evidence="6 7">
    <name type="scientific">Ooceraea biroi</name>
    <name type="common">Clonal raider ant</name>
    <name type="synonym">Cerapachys biroi</name>
    <dbReference type="NCBI Taxonomy" id="2015173"/>
    <lineage>
        <taxon>Eukaryota</taxon>
        <taxon>Metazoa</taxon>
        <taxon>Ecdysozoa</taxon>
        <taxon>Arthropoda</taxon>
        <taxon>Hexapoda</taxon>
        <taxon>Insecta</taxon>
        <taxon>Pterygota</taxon>
        <taxon>Neoptera</taxon>
        <taxon>Endopterygota</taxon>
        <taxon>Hymenoptera</taxon>
        <taxon>Apocrita</taxon>
        <taxon>Aculeata</taxon>
        <taxon>Formicoidea</taxon>
        <taxon>Formicidae</taxon>
        <taxon>Dorylinae</taxon>
        <taxon>Ooceraea</taxon>
    </lineage>
</organism>
<evidence type="ECO:0000259" key="4">
    <source>
        <dbReference type="Pfam" id="PF00389"/>
    </source>
</evidence>
<dbReference type="GO" id="GO:0008465">
    <property type="term" value="F:hydroxypyruvate reductase (NADH) activity"/>
    <property type="evidence" value="ECO:0007669"/>
    <property type="project" value="TreeGrafter"/>
</dbReference>
<dbReference type="InterPro" id="IPR029753">
    <property type="entry name" value="D-isomer_DH_CS"/>
</dbReference>
<dbReference type="GO" id="GO:0051287">
    <property type="term" value="F:NAD binding"/>
    <property type="evidence" value="ECO:0007669"/>
    <property type="project" value="InterPro"/>
</dbReference>
<evidence type="ECO:0000256" key="2">
    <source>
        <dbReference type="ARBA" id="ARBA00073306"/>
    </source>
</evidence>
<dbReference type="Pfam" id="PF02826">
    <property type="entry name" value="2-Hacid_dh_C"/>
    <property type="match status" value="1"/>
</dbReference>
<keyword evidence="6" id="KW-0670">Pyruvate</keyword>